<keyword evidence="6" id="KW-1185">Reference proteome</keyword>
<sequence>MEGKVITVTGGASGIGLALVRLLAEQGASLSIADLNTRGLDALEAEFKDKHPNYLYTRVNIAVEAEVRDWIAATTKHFGRPLDGAGNCAGIVGLTNKAMPLTAIKNANWDLCLAVNLTGNMYCMREELRNMADGGSVVSVASVAGLEGLAGLSPSCAAKHGVIGLTRAVAKEIGECRIRANVVAPGNIDTPLLAAALKGREGRTYASAIPRDGTPTEVATMLLGKRCAHPNSPKEVVPAVDQREGGRGACNRARSSGSRGARQPALRNAPTIVRRPRCLTGRMDDACQLS</sequence>
<comment type="similarity">
    <text evidence="1 3">Belongs to the short-chain dehydrogenases/reductases (SDR) family.</text>
</comment>
<dbReference type="Pfam" id="PF00106">
    <property type="entry name" value="adh_short"/>
    <property type="match status" value="1"/>
</dbReference>
<evidence type="ECO:0000256" key="4">
    <source>
        <dbReference type="SAM" id="MobiDB-lite"/>
    </source>
</evidence>
<organism evidence="5 6">
    <name type="scientific">Sporothrix eucalyptigena</name>
    <dbReference type="NCBI Taxonomy" id="1812306"/>
    <lineage>
        <taxon>Eukaryota</taxon>
        <taxon>Fungi</taxon>
        <taxon>Dikarya</taxon>
        <taxon>Ascomycota</taxon>
        <taxon>Pezizomycotina</taxon>
        <taxon>Sordariomycetes</taxon>
        <taxon>Sordariomycetidae</taxon>
        <taxon>Ophiostomatales</taxon>
        <taxon>Ophiostomataceae</taxon>
        <taxon>Sporothrix</taxon>
    </lineage>
</organism>
<proteinExistence type="inferred from homology"/>
<accession>A0ABP0CMG6</accession>
<gene>
    <name evidence="5" type="ORF">SEUCBS140593_008466</name>
</gene>
<evidence type="ECO:0000313" key="5">
    <source>
        <dbReference type="EMBL" id="CAK7233028.1"/>
    </source>
</evidence>
<dbReference type="PANTHER" id="PTHR24321:SF8">
    <property type="entry name" value="ESTRADIOL 17-BETA-DEHYDROGENASE 8-RELATED"/>
    <property type="match status" value="1"/>
</dbReference>
<comment type="caution">
    <text evidence="5">The sequence shown here is derived from an EMBL/GenBank/DDBJ whole genome shotgun (WGS) entry which is preliminary data.</text>
</comment>
<feature type="region of interest" description="Disordered" evidence="4">
    <location>
        <begin position="242"/>
        <end position="273"/>
    </location>
</feature>
<keyword evidence="2" id="KW-0560">Oxidoreductase</keyword>
<dbReference type="PANTHER" id="PTHR24321">
    <property type="entry name" value="DEHYDROGENASES, SHORT CHAIN"/>
    <property type="match status" value="1"/>
</dbReference>
<feature type="compositionally biased region" description="Low complexity" evidence="4">
    <location>
        <begin position="249"/>
        <end position="262"/>
    </location>
</feature>
<reference evidence="5 6" key="1">
    <citation type="submission" date="2024-01" db="EMBL/GenBank/DDBJ databases">
        <authorList>
            <person name="Allen C."/>
            <person name="Tagirdzhanova G."/>
        </authorList>
    </citation>
    <scope>NUCLEOTIDE SEQUENCE [LARGE SCALE GENOMIC DNA]</scope>
</reference>
<dbReference type="CDD" id="cd05233">
    <property type="entry name" value="SDR_c"/>
    <property type="match status" value="1"/>
</dbReference>
<dbReference type="PRINTS" id="PR00080">
    <property type="entry name" value="SDRFAMILY"/>
</dbReference>
<dbReference type="SUPFAM" id="SSF51735">
    <property type="entry name" value="NAD(P)-binding Rossmann-fold domains"/>
    <property type="match status" value="1"/>
</dbReference>
<evidence type="ECO:0000313" key="6">
    <source>
        <dbReference type="Proteomes" id="UP001642482"/>
    </source>
</evidence>
<dbReference type="InterPro" id="IPR036291">
    <property type="entry name" value="NAD(P)-bd_dom_sf"/>
</dbReference>
<protein>
    <submittedName>
        <fullName evidence="5">Uncharacterized protein</fullName>
    </submittedName>
</protein>
<dbReference type="EMBL" id="CAWUHD010000117">
    <property type="protein sequence ID" value="CAK7233028.1"/>
    <property type="molecule type" value="Genomic_DNA"/>
</dbReference>
<dbReference type="Gene3D" id="3.40.50.720">
    <property type="entry name" value="NAD(P)-binding Rossmann-like Domain"/>
    <property type="match status" value="1"/>
</dbReference>
<evidence type="ECO:0000256" key="1">
    <source>
        <dbReference type="ARBA" id="ARBA00006484"/>
    </source>
</evidence>
<evidence type="ECO:0000256" key="3">
    <source>
        <dbReference type="RuleBase" id="RU000363"/>
    </source>
</evidence>
<dbReference type="InterPro" id="IPR002347">
    <property type="entry name" value="SDR_fam"/>
</dbReference>
<dbReference type="PRINTS" id="PR00081">
    <property type="entry name" value="GDHRDH"/>
</dbReference>
<dbReference type="Proteomes" id="UP001642482">
    <property type="component" value="Unassembled WGS sequence"/>
</dbReference>
<evidence type="ECO:0000256" key="2">
    <source>
        <dbReference type="ARBA" id="ARBA00023002"/>
    </source>
</evidence>
<name>A0ABP0CMG6_9PEZI</name>